<evidence type="ECO:0000313" key="3">
    <source>
        <dbReference type="Proteomes" id="UP000278085"/>
    </source>
</evidence>
<evidence type="ECO:0000313" key="2">
    <source>
        <dbReference type="EMBL" id="RSZ58178.1"/>
    </source>
</evidence>
<organism evidence="2 3">
    <name type="scientific">Massilia atriviolacea</name>
    <dbReference type="NCBI Taxonomy" id="2495579"/>
    <lineage>
        <taxon>Bacteria</taxon>
        <taxon>Pseudomonadati</taxon>
        <taxon>Pseudomonadota</taxon>
        <taxon>Betaproteobacteria</taxon>
        <taxon>Burkholderiales</taxon>
        <taxon>Oxalobacteraceae</taxon>
        <taxon>Telluria group</taxon>
        <taxon>Massilia</taxon>
    </lineage>
</organism>
<dbReference type="RefSeq" id="WP_126074751.1">
    <property type="nucleotide sequence ID" value="NZ_CP051166.1"/>
</dbReference>
<feature type="signal peptide" evidence="1">
    <location>
        <begin position="1"/>
        <end position="21"/>
    </location>
</feature>
<keyword evidence="1" id="KW-0732">Signal</keyword>
<sequence length="215" mass="22944">MFSSSYSHRAAVVLFTSLVMAGCAARPETLRRPANERVLQIKETVTWKLGFWDVALVPGTYVEKYEDDAGAYFMGPPMCVYMAGRPRKEDALAGNAWECGILLPKKPGNEPTVVHIIGTQRPLTVFHADDTPDFSAVAPRAPRPDGTFDVSTTINSMPVLTVPGIAAGALTGAALGAILEAEQGTFRDFKTQPAKGWLVQTPASAAEAPARSGVP</sequence>
<name>A0A430HKX3_9BURK</name>
<comment type="caution">
    <text evidence="2">The sequence shown here is derived from an EMBL/GenBank/DDBJ whole genome shotgun (WGS) entry which is preliminary data.</text>
</comment>
<reference evidence="2 3" key="1">
    <citation type="submission" date="2018-12" db="EMBL/GenBank/DDBJ databases">
        <authorList>
            <person name="Yang E."/>
        </authorList>
    </citation>
    <scope>NUCLEOTIDE SEQUENCE [LARGE SCALE GENOMIC DNA]</scope>
    <source>
        <strain evidence="2 3">SOD</strain>
    </source>
</reference>
<proteinExistence type="predicted"/>
<dbReference type="EMBL" id="RXLQ01000007">
    <property type="protein sequence ID" value="RSZ58178.1"/>
    <property type="molecule type" value="Genomic_DNA"/>
</dbReference>
<gene>
    <name evidence="2" type="ORF">EJB06_14510</name>
</gene>
<keyword evidence="3" id="KW-1185">Reference proteome</keyword>
<dbReference type="Proteomes" id="UP000278085">
    <property type="component" value="Unassembled WGS sequence"/>
</dbReference>
<evidence type="ECO:0000256" key="1">
    <source>
        <dbReference type="SAM" id="SignalP"/>
    </source>
</evidence>
<protein>
    <submittedName>
        <fullName evidence="2">Uncharacterized protein</fullName>
    </submittedName>
</protein>
<accession>A0A430HKX3</accession>
<dbReference type="AlphaFoldDB" id="A0A430HKX3"/>
<feature type="chain" id="PRO_5019551024" evidence="1">
    <location>
        <begin position="22"/>
        <end position="215"/>
    </location>
</feature>